<dbReference type="Pfam" id="PF08624">
    <property type="entry name" value="CRC_subunit"/>
    <property type="match status" value="1"/>
</dbReference>
<dbReference type="SUPFAM" id="SSF52540">
    <property type="entry name" value="P-loop containing nucleoside triphosphate hydrolases"/>
    <property type="match status" value="1"/>
</dbReference>
<dbReference type="InterPro" id="IPR007111">
    <property type="entry name" value="NACHT_NTPase"/>
</dbReference>
<dbReference type="Pfam" id="PF24809">
    <property type="entry name" value="DUF7708"/>
    <property type="match status" value="1"/>
</dbReference>
<dbReference type="InterPro" id="IPR013087">
    <property type="entry name" value="Znf_C2H2_type"/>
</dbReference>
<dbReference type="PANTHER" id="PTHR10039:SF14">
    <property type="entry name" value="NACHT DOMAIN-CONTAINING PROTEIN"/>
    <property type="match status" value="1"/>
</dbReference>
<keyword evidence="1" id="KW-0677">Repeat</keyword>
<feature type="compositionally biased region" description="Polar residues" evidence="2">
    <location>
        <begin position="920"/>
        <end position="935"/>
    </location>
</feature>
<comment type="caution">
    <text evidence="4">The sequence shown here is derived from an EMBL/GenBank/DDBJ whole genome shotgun (WGS) entry which is preliminary data.</text>
</comment>
<feature type="compositionally biased region" description="Polar residues" evidence="2">
    <location>
        <begin position="948"/>
        <end position="961"/>
    </location>
</feature>
<protein>
    <recommendedName>
        <fullName evidence="3">NACHT domain-containing protein</fullName>
    </recommendedName>
</protein>
<feature type="domain" description="NACHT" evidence="3">
    <location>
        <begin position="290"/>
        <end position="437"/>
    </location>
</feature>
<dbReference type="SUPFAM" id="SSF53474">
    <property type="entry name" value="alpha/beta-Hydrolases"/>
    <property type="match status" value="1"/>
</dbReference>
<organism evidence="4 5">
    <name type="scientific">Fusarium avenaceum</name>
    <dbReference type="NCBI Taxonomy" id="40199"/>
    <lineage>
        <taxon>Eukaryota</taxon>
        <taxon>Fungi</taxon>
        <taxon>Dikarya</taxon>
        <taxon>Ascomycota</taxon>
        <taxon>Pezizomycotina</taxon>
        <taxon>Sordariomycetes</taxon>
        <taxon>Hypocreomycetidae</taxon>
        <taxon>Hypocreales</taxon>
        <taxon>Nectriaceae</taxon>
        <taxon>Fusarium</taxon>
        <taxon>Fusarium tricinctum species complex</taxon>
    </lineage>
</organism>
<dbReference type="PROSITE" id="PS50837">
    <property type="entry name" value="NACHT"/>
    <property type="match status" value="1"/>
</dbReference>
<dbReference type="Pfam" id="PF07859">
    <property type="entry name" value="Abhydrolase_3"/>
    <property type="match status" value="1"/>
</dbReference>
<proteinExistence type="predicted"/>
<dbReference type="InterPro" id="IPR029058">
    <property type="entry name" value="AB_hydrolase_fold"/>
</dbReference>
<evidence type="ECO:0000259" key="3">
    <source>
        <dbReference type="PROSITE" id="PS50837"/>
    </source>
</evidence>
<sequence>MPLKPAVSALARNTIKAAYDELDRTINLADKRDFPNTTLEDVKKSARIIENQLAARQSLRNMRRLMPLFRGLEHYSKVVDILCNGTPYLPWIWAPITLILRVASEFVEAFEQIIRGYASIAESLKRFEILSDTFINEPDFQQTLAVFYADILKFHKHAYKFVRRSSWKLMFTTSWGRFQARFGNILEDLKQHGALIDLEANARDISQAKEMRDEIRKWREESENRVGQEDIEQNAKQYESIVSWLQVNEGDQIAIMESTNSQLADYQDTCGWILKNKKVNSWANNQPDTPALWLKGPAGTGKSVLATQLINFMRGTKFVICHFCTYRYVSSTMYEQVLKSLLLQILRKDGDLVAHVYKTCILEKKQPTTASLEQLLKNLLISISSDPNKAEYLWIVIDGLDECDPDKHMRLVRLVNQLTSKPVVPGSTVCKVLISSRAPSNTLERLKRSQVISLSEEKKLLSEAIRQYVDRRLRLMDKKLRQLDLEHSEIREIRDVIVIKADGMFLYARLVMDYLASNIFFSGDEIKHSVKQLPQKLSDFYQKILTQILVQLDARSVDRIKCVFGWIAFAKRPLRKLELLSAIAFSAGDPSVSRLAPQFLLEICGTLIEERKDATFAFIHNSVKEFLQSSSKGLNVKENEALQQHGAATVTCLLSGFNVFCHTYAEQDRALRVAKGLHGFHVYATEFWTEYLLSWAASKCPRVEDDPVPLLDMACKLAASLNVSPATTSNPRQLNKIMDKRLQFLEQHPMLLRLVNQALQARSLDSLESRVLRNYLGGRETQQDPSPLIVPDEISKMLASYQEVVKSLLDLNYHPELSTDEFEMFKVHFGATAYTCQLTSCSRATIGFETEELLKEHEKCHIRWFQCTIPGCQFPPFVSARALKSHTRKHHTVTVTTKAIRRPGTDKGTPIWADERPAKLQNTDHSQNNVQSSRTTHAENQGRFDQTGDYQTKYGSQSATKPPSIESIRPGARDERIADGLLRGLRVLSDGTLTDGRGYAVNTFILMGHSSTLFMLSHECFGHIDAATKDMLVLAVREYPNNAFELYMAQKRSLINRGILHETFLQIPLSVIKASFAFMMSDFSCYDGTDKEWLALERTLPAAANPELLLSEIVRLANEEREAIARESMTKLAHRVQKKDYSIPSRDGSSIRVRVYRPIEVTDDELLPLYIHLQGGGFMFGTLDAEDAICARIAVGSKVAVLNVDYRHTPEFSHPTQWNDAEDAFEWAHDNMDKLSCDPSKVILGGISAGAWVAASLTLQRHLHRATNRRPPIAGQVLMIPCLAHVDCYEPQLRKMKDQSISSYKQNEFASMFSLAELRWFTSLLKIENPDVNDIQLNPGNATLEQVKGMPPTVLGIVGLDPLRDEALLYAKMLAEAGVPTDVNLFIGLPHGFRSYEEKLSASARWDKVIEDGICWALSDPPPSYEFHVKT</sequence>
<accession>A0A9P7H5A1</accession>
<evidence type="ECO:0000313" key="5">
    <source>
        <dbReference type="Proteomes" id="UP000782241"/>
    </source>
</evidence>
<dbReference type="Pfam" id="PF24883">
    <property type="entry name" value="NPHP3_N"/>
    <property type="match status" value="1"/>
</dbReference>
<name>A0A9P7H5A1_9HYPO</name>
<dbReference type="InterPro" id="IPR056125">
    <property type="entry name" value="DUF7708"/>
</dbReference>
<gene>
    <name evidence="4" type="ORF">KAF25_004298</name>
</gene>
<dbReference type="InterPro" id="IPR013933">
    <property type="entry name" value="CRC_Rsc7/Swp82"/>
</dbReference>
<dbReference type="InterPro" id="IPR027417">
    <property type="entry name" value="P-loop_NTPase"/>
</dbReference>
<dbReference type="SMART" id="SM00355">
    <property type="entry name" value="ZnF_C2H2"/>
    <property type="match status" value="2"/>
</dbReference>
<dbReference type="InterPro" id="IPR056884">
    <property type="entry name" value="NPHP3-like_N"/>
</dbReference>
<evidence type="ECO:0000313" key="4">
    <source>
        <dbReference type="EMBL" id="KAG5662059.1"/>
    </source>
</evidence>
<dbReference type="Gene3D" id="3.40.50.1820">
    <property type="entry name" value="alpha/beta hydrolase"/>
    <property type="match status" value="1"/>
</dbReference>
<keyword evidence="5" id="KW-1185">Reference proteome</keyword>
<reference evidence="4" key="1">
    <citation type="submission" date="2021-04" db="EMBL/GenBank/DDBJ databases">
        <title>Draft genome of Fusarium avenaceum strain F156N33, isolated from an atmospheric sample in Virginia.</title>
        <authorList>
            <person name="Yang S."/>
            <person name="Vinatzer B.A."/>
            <person name="Coleman J."/>
        </authorList>
    </citation>
    <scope>NUCLEOTIDE SEQUENCE</scope>
    <source>
        <strain evidence="4">F156N33</strain>
    </source>
</reference>
<dbReference type="InterPro" id="IPR013094">
    <property type="entry name" value="AB_hydrolase_3"/>
</dbReference>
<feature type="region of interest" description="Disordered" evidence="2">
    <location>
        <begin position="901"/>
        <end position="968"/>
    </location>
</feature>
<dbReference type="GO" id="GO:0016787">
    <property type="term" value="F:hydrolase activity"/>
    <property type="evidence" value="ECO:0007669"/>
    <property type="project" value="InterPro"/>
</dbReference>
<evidence type="ECO:0000256" key="2">
    <source>
        <dbReference type="SAM" id="MobiDB-lite"/>
    </source>
</evidence>
<dbReference type="Gene3D" id="3.40.50.300">
    <property type="entry name" value="P-loop containing nucleotide triphosphate hydrolases"/>
    <property type="match status" value="1"/>
</dbReference>
<evidence type="ECO:0000256" key="1">
    <source>
        <dbReference type="ARBA" id="ARBA00022737"/>
    </source>
</evidence>
<dbReference type="EMBL" id="JAGPUO010000006">
    <property type="protein sequence ID" value="KAG5662059.1"/>
    <property type="molecule type" value="Genomic_DNA"/>
</dbReference>
<dbReference type="PANTHER" id="PTHR10039">
    <property type="entry name" value="AMELOGENIN"/>
    <property type="match status" value="1"/>
</dbReference>
<dbReference type="Proteomes" id="UP000782241">
    <property type="component" value="Unassembled WGS sequence"/>
</dbReference>